<feature type="region of interest" description="Disordered" evidence="2">
    <location>
        <begin position="137"/>
        <end position="176"/>
    </location>
</feature>
<keyword evidence="1" id="KW-0175">Coiled coil</keyword>
<dbReference type="AlphaFoldDB" id="A0A6A6F9A7"/>
<evidence type="ECO:0000313" key="4">
    <source>
        <dbReference type="Proteomes" id="UP000799539"/>
    </source>
</evidence>
<feature type="region of interest" description="Disordered" evidence="2">
    <location>
        <begin position="321"/>
        <end position="343"/>
    </location>
</feature>
<name>A0A6A6F9A7_9PEZI</name>
<sequence length="373" mass="42562">MRQPYSRTPTPCVLANAKVSKDRKHNRPNVRSRYKHTFPVREITLSRVKDGRIHTPQRYSVCRMYKHTSPGRKSNFRPYVWKDPNRIYQHIRNLLDRHHKLKRMTRAEWMASLNLQRLEDWGKQLLARVYHFPHSELQGSLNTGKPSTSDLASEGQTKASPKLASASDAPTQTPFTSTAAKETLADRFAKCFAGRALSTDESRWDAKTETQDATGSGSRVYRCVVESPEREHFLMERHAEMLARKKKIILEAQANFIEIKSSLFKHILLATKAVRKEQKELESLAATKKKEAEEMEKIIRDFQRKEDGLVDRTIALETYERSEVPKRQAPRSGSRSAASTAATAPPVPWFCAVKHAAAKKGWEQPAAGEVSEK</sequence>
<reference evidence="3" key="1">
    <citation type="journal article" date="2020" name="Stud. Mycol.">
        <title>101 Dothideomycetes genomes: a test case for predicting lifestyles and emergence of pathogens.</title>
        <authorList>
            <person name="Haridas S."/>
            <person name="Albert R."/>
            <person name="Binder M."/>
            <person name="Bloem J."/>
            <person name="Labutti K."/>
            <person name="Salamov A."/>
            <person name="Andreopoulos B."/>
            <person name="Baker S."/>
            <person name="Barry K."/>
            <person name="Bills G."/>
            <person name="Bluhm B."/>
            <person name="Cannon C."/>
            <person name="Castanera R."/>
            <person name="Culley D."/>
            <person name="Daum C."/>
            <person name="Ezra D."/>
            <person name="Gonzalez J."/>
            <person name="Henrissat B."/>
            <person name="Kuo A."/>
            <person name="Liang C."/>
            <person name="Lipzen A."/>
            <person name="Lutzoni F."/>
            <person name="Magnuson J."/>
            <person name="Mondo S."/>
            <person name="Nolan M."/>
            <person name="Ohm R."/>
            <person name="Pangilinan J."/>
            <person name="Park H.-J."/>
            <person name="Ramirez L."/>
            <person name="Alfaro M."/>
            <person name="Sun H."/>
            <person name="Tritt A."/>
            <person name="Yoshinaga Y."/>
            <person name="Zwiers L.-H."/>
            <person name="Turgeon B."/>
            <person name="Goodwin S."/>
            <person name="Spatafora J."/>
            <person name="Crous P."/>
            <person name="Grigoriev I."/>
        </authorList>
    </citation>
    <scope>NUCLEOTIDE SEQUENCE</scope>
    <source>
        <strain evidence="3">SCOH1-5</strain>
    </source>
</reference>
<organism evidence="3 4">
    <name type="scientific">Cercospora zeae-maydis SCOH1-5</name>
    <dbReference type="NCBI Taxonomy" id="717836"/>
    <lineage>
        <taxon>Eukaryota</taxon>
        <taxon>Fungi</taxon>
        <taxon>Dikarya</taxon>
        <taxon>Ascomycota</taxon>
        <taxon>Pezizomycotina</taxon>
        <taxon>Dothideomycetes</taxon>
        <taxon>Dothideomycetidae</taxon>
        <taxon>Mycosphaerellales</taxon>
        <taxon>Mycosphaerellaceae</taxon>
        <taxon>Cercospora</taxon>
    </lineage>
</organism>
<dbReference type="Proteomes" id="UP000799539">
    <property type="component" value="Unassembled WGS sequence"/>
</dbReference>
<dbReference type="OrthoDB" id="3648118at2759"/>
<protein>
    <submittedName>
        <fullName evidence="3">Uncharacterized protein</fullName>
    </submittedName>
</protein>
<feature type="coiled-coil region" evidence="1">
    <location>
        <begin position="274"/>
        <end position="305"/>
    </location>
</feature>
<feature type="compositionally biased region" description="Polar residues" evidence="2">
    <location>
        <begin position="137"/>
        <end position="159"/>
    </location>
</feature>
<gene>
    <name evidence="3" type="ORF">CERZMDRAFT_100027</name>
</gene>
<keyword evidence="4" id="KW-1185">Reference proteome</keyword>
<accession>A0A6A6F9A7</accession>
<evidence type="ECO:0000313" key="3">
    <source>
        <dbReference type="EMBL" id="KAF2209976.1"/>
    </source>
</evidence>
<evidence type="ECO:0000256" key="2">
    <source>
        <dbReference type="SAM" id="MobiDB-lite"/>
    </source>
</evidence>
<feature type="compositionally biased region" description="Low complexity" evidence="2">
    <location>
        <begin position="330"/>
        <end position="343"/>
    </location>
</feature>
<evidence type="ECO:0000256" key="1">
    <source>
        <dbReference type="SAM" id="Coils"/>
    </source>
</evidence>
<dbReference type="EMBL" id="ML992684">
    <property type="protein sequence ID" value="KAF2209976.1"/>
    <property type="molecule type" value="Genomic_DNA"/>
</dbReference>
<proteinExistence type="predicted"/>